<organism evidence="2 3">
    <name type="scientific">Pseudarthrobacter oxydans</name>
    <name type="common">Arthrobacter oxydans</name>
    <dbReference type="NCBI Taxonomy" id="1671"/>
    <lineage>
        <taxon>Bacteria</taxon>
        <taxon>Bacillati</taxon>
        <taxon>Actinomycetota</taxon>
        <taxon>Actinomycetes</taxon>
        <taxon>Micrococcales</taxon>
        <taxon>Micrococcaceae</taxon>
        <taxon>Pseudarthrobacter</taxon>
    </lineage>
</organism>
<sequence>MGVRIEYIEGLTVSGQYFHYERRVEIKAGLAPIVERSVMAHEAAHAELRHQPEDRWCHAIQNERMASAMAGRRLINFHKFMELKGLGVDEKEMAAQLGVARGILRAYTWITAPAWDLAA</sequence>
<evidence type="ECO:0000313" key="2">
    <source>
        <dbReference type="EMBL" id="MDR7164895.1"/>
    </source>
</evidence>
<evidence type="ECO:0000313" key="3">
    <source>
        <dbReference type="Proteomes" id="UP001262032"/>
    </source>
</evidence>
<dbReference type="InterPro" id="IPR010359">
    <property type="entry name" value="IrrE_HExxH"/>
</dbReference>
<dbReference type="EMBL" id="JAVDWN010000010">
    <property type="protein sequence ID" value="MDR7164895.1"/>
    <property type="molecule type" value="Genomic_DNA"/>
</dbReference>
<comment type="caution">
    <text evidence="2">The sequence shown here is derived from an EMBL/GenBank/DDBJ whole genome shotgun (WGS) entry which is preliminary data.</text>
</comment>
<accession>A0AAW8NDG3</accession>
<dbReference type="AlphaFoldDB" id="A0AAW8NDG3"/>
<dbReference type="RefSeq" id="WP_310114017.1">
    <property type="nucleotide sequence ID" value="NZ_JAVDTN010000017.1"/>
</dbReference>
<feature type="domain" description="IrrE N-terminal-like" evidence="1">
    <location>
        <begin position="3"/>
        <end position="103"/>
    </location>
</feature>
<name>A0AAW8NDG3_PSEOX</name>
<dbReference type="GeneID" id="97424156"/>
<gene>
    <name evidence="2" type="ORF">J2X12_002933</name>
</gene>
<proteinExistence type="predicted"/>
<dbReference type="Proteomes" id="UP001262032">
    <property type="component" value="Unassembled WGS sequence"/>
</dbReference>
<dbReference type="Pfam" id="PF06114">
    <property type="entry name" value="Peptidase_M78"/>
    <property type="match status" value="1"/>
</dbReference>
<protein>
    <recommendedName>
        <fullName evidence="1">IrrE N-terminal-like domain-containing protein</fullName>
    </recommendedName>
</protein>
<evidence type="ECO:0000259" key="1">
    <source>
        <dbReference type="Pfam" id="PF06114"/>
    </source>
</evidence>
<reference evidence="2" key="1">
    <citation type="submission" date="2023-07" db="EMBL/GenBank/DDBJ databases">
        <title>Sorghum-associated microbial communities from plants grown in Nebraska, USA.</title>
        <authorList>
            <person name="Schachtman D."/>
        </authorList>
    </citation>
    <scope>NUCLEOTIDE SEQUENCE</scope>
    <source>
        <strain evidence="2">BE261</strain>
    </source>
</reference>